<gene>
    <name evidence="1" type="ORF">SLEP1_g18930</name>
</gene>
<keyword evidence="2" id="KW-1185">Reference proteome</keyword>
<protein>
    <submittedName>
        <fullName evidence="1">Uncharacterized protein</fullName>
    </submittedName>
</protein>
<name>A0AAV5J6S1_9ROSI</name>
<proteinExistence type="predicted"/>
<dbReference type="Proteomes" id="UP001054252">
    <property type="component" value="Unassembled WGS sequence"/>
</dbReference>
<accession>A0AAV5J6S1</accession>
<evidence type="ECO:0000313" key="2">
    <source>
        <dbReference type="Proteomes" id="UP001054252"/>
    </source>
</evidence>
<dbReference type="EMBL" id="BPVZ01000026">
    <property type="protein sequence ID" value="GKV07128.1"/>
    <property type="molecule type" value="Genomic_DNA"/>
</dbReference>
<comment type="caution">
    <text evidence="1">The sequence shown here is derived from an EMBL/GenBank/DDBJ whole genome shotgun (WGS) entry which is preliminary data.</text>
</comment>
<organism evidence="1 2">
    <name type="scientific">Rubroshorea leprosula</name>
    <dbReference type="NCBI Taxonomy" id="152421"/>
    <lineage>
        <taxon>Eukaryota</taxon>
        <taxon>Viridiplantae</taxon>
        <taxon>Streptophyta</taxon>
        <taxon>Embryophyta</taxon>
        <taxon>Tracheophyta</taxon>
        <taxon>Spermatophyta</taxon>
        <taxon>Magnoliopsida</taxon>
        <taxon>eudicotyledons</taxon>
        <taxon>Gunneridae</taxon>
        <taxon>Pentapetalae</taxon>
        <taxon>rosids</taxon>
        <taxon>malvids</taxon>
        <taxon>Malvales</taxon>
        <taxon>Dipterocarpaceae</taxon>
        <taxon>Rubroshorea</taxon>
    </lineage>
</organism>
<reference evidence="1 2" key="1">
    <citation type="journal article" date="2021" name="Commun. Biol.">
        <title>The genome of Shorea leprosula (Dipterocarpaceae) highlights the ecological relevance of drought in aseasonal tropical rainforests.</title>
        <authorList>
            <person name="Ng K.K.S."/>
            <person name="Kobayashi M.J."/>
            <person name="Fawcett J.A."/>
            <person name="Hatakeyama M."/>
            <person name="Paape T."/>
            <person name="Ng C.H."/>
            <person name="Ang C.C."/>
            <person name="Tnah L.H."/>
            <person name="Lee C.T."/>
            <person name="Nishiyama T."/>
            <person name="Sese J."/>
            <person name="O'Brien M.J."/>
            <person name="Copetti D."/>
            <person name="Mohd Noor M.I."/>
            <person name="Ong R.C."/>
            <person name="Putra M."/>
            <person name="Sireger I.Z."/>
            <person name="Indrioko S."/>
            <person name="Kosugi Y."/>
            <person name="Izuno A."/>
            <person name="Isagi Y."/>
            <person name="Lee S.L."/>
            <person name="Shimizu K.K."/>
        </authorList>
    </citation>
    <scope>NUCLEOTIDE SEQUENCE [LARGE SCALE GENOMIC DNA]</scope>
    <source>
        <strain evidence="1">214</strain>
    </source>
</reference>
<dbReference type="AlphaFoldDB" id="A0AAV5J6S1"/>
<sequence>MAYFFSPFSSFFSSPFLLLSSRCNQRGKQRKGTQPTFEKLVRKLGDFSFLLALEHT</sequence>
<evidence type="ECO:0000313" key="1">
    <source>
        <dbReference type="EMBL" id="GKV07128.1"/>
    </source>
</evidence>